<dbReference type="InterPro" id="IPR036770">
    <property type="entry name" value="Ankyrin_rpt-contain_sf"/>
</dbReference>
<sequence length="174" mass="18813">MAARSTKKLGSMEKALLEETRQLPMETTLVVVQALLNMGVSLNTLAKLEPEQNATPLCEVCHPGNLALVMVLLDRGGDLNLDLYNPIDFNLDSVTADSIVPSCPPAEGLLFLAVINGFADIASLLLDCGAEHHYWAYNTIEHNQGAALKLLVEHNMNSNNPKLSHVKSILLDAA</sequence>
<reference evidence="1 2" key="1">
    <citation type="journal article" date="2015" name="Genome Biol. Evol.">
        <title>Phylogenomic analyses indicate that early fungi evolved digesting cell walls of algal ancestors of land plants.</title>
        <authorList>
            <person name="Chang Y."/>
            <person name="Wang S."/>
            <person name="Sekimoto S."/>
            <person name="Aerts A.L."/>
            <person name="Choi C."/>
            <person name="Clum A."/>
            <person name="LaButti K.M."/>
            <person name="Lindquist E.A."/>
            <person name="Yee Ngan C."/>
            <person name="Ohm R.A."/>
            <person name="Salamov A.A."/>
            <person name="Grigoriev I.V."/>
            <person name="Spatafora J.W."/>
            <person name="Berbee M.L."/>
        </authorList>
    </citation>
    <scope>NUCLEOTIDE SEQUENCE [LARGE SCALE GENOMIC DNA]</scope>
    <source>
        <strain evidence="1 2">JEL478</strain>
    </source>
</reference>
<gene>
    <name evidence="1" type="ORF">M427DRAFT_44830</name>
</gene>
<protein>
    <submittedName>
        <fullName evidence="1">Uncharacterized protein</fullName>
    </submittedName>
</protein>
<evidence type="ECO:0000313" key="2">
    <source>
        <dbReference type="Proteomes" id="UP000070544"/>
    </source>
</evidence>
<dbReference type="EMBL" id="KQ965766">
    <property type="protein sequence ID" value="KXS14866.1"/>
    <property type="molecule type" value="Genomic_DNA"/>
</dbReference>
<dbReference type="Proteomes" id="UP000070544">
    <property type="component" value="Unassembled WGS sequence"/>
</dbReference>
<dbReference type="SUPFAM" id="SSF48403">
    <property type="entry name" value="Ankyrin repeat"/>
    <property type="match status" value="1"/>
</dbReference>
<accession>A0A139ADG3</accession>
<keyword evidence="2" id="KW-1185">Reference proteome</keyword>
<dbReference type="Gene3D" id="1.25.40.20">
    <property type="entry name" value="Ankyrin repeat-containing domain"/>
    <property type="match status" value="1"/>
</dbReference>
<evidence type="ECO:0000313" key="1">
    <source>
        <dbReference type="EMBL" id="KXS14866.1"/>
    </source>
</evidence>
<name>A0A139ADG3_GONPJ</name>
<organism evidence="1 2">
    <name type="scientific">Gonapodya prolifera (strain JEL478)</name>
    <name type="common">Monoblepharis prolifera</name>
    <dbReference type="NCBI Taxonomy" id="1344416"/>
    <lineage>
        <taxon>Eukaryota</taxon>
        <taxon>Fungi</taxon>
        <taxon>Fungi incertae sedis</taxon>
        <taxon>Chytridiomycota</taxon>
        <taxon>Chytridiomycota incertae sedis</taxon>
        <taxon>Monoblepharidomycetes</taxon>
        <taxon>Monoblepharidales</taxon>
        <taxon>Gonapodyaceae</taxon>
        <taxon>Gonapodya</taxon>
    </lineage>
</organism>
<proteinExistence type="predicted"/>
<dbReference type="AlphaFoldDB" id="A0A139ADG3"/>